<evidence type="ECO:0000259" key="9">
    <source>
        <dbReference type="Pfam" id="PF08743"/>
    </source>
</evidence>
<evidence type="ECO:0000256" key="8">
    <source>
        <dbReference type="SAM" id="MobiDB-lite"/>
    </source>
</evidence>
<keyword evidence="4 7" id="KW-0233">DNA recombination</keyword>
<dbReference type="Proteomes" id="UP000494163">
    <property type="component" value="Chromosome 2L"/>
</dbReference>
<evidence type="ECO:0000256" key="4">
    <source>
        <dbReference type="ARBA" id="ARBA00023172"/>
    </source>
</evidence>
<evidence type="ECO:0000313" key="11">
    <source>
        <dbReference type="Proteomes" id="UP000494163"/>
    </source>
</evidence>
<dbReference type="OMA" id="NKGHEDR"/>
<accession>A0A0M3QTQ2</accession>
<dbReference type="InterPro" id="IPR014854">
    <property type="entry name" value="Nse4_C"/>
</dbReference>
<reference evidence="10 11" key="1">
    <citation type="submission" date="2015-08" db="EMBL/GenBank/DDBJ databases">
        <title>Ancestral chromatin configuration constrains chromatin evolution on differentiating sex chromosomes in Drosophila.</title>
        <authorList>
            <person name="Zhou Q."/>
            <person name="Bachtrog D."/>
        </authorList>
    </citation>
    <scope>NUCLEOTIDE SEQUENCE [LARGE SCALE GENOMIC DNA]</scope>
    <source>
        <tissue evidence="10">Whole larvae</tissue>
    </source>
</reference>
<evidence type="ECO:0000256" key="2">
    <source>
        <dbReference type="ARBA" id="ARBA00008997"/>
    </source>
</evidence>
<dbReference type="InterPro" id="IPR027786">
    <property type="entry name" value="Nse4/EID"/>
</dbReference>
<evidence type="ECO:0000256" key="5">
    <source>
        <dbReference type="ARBA" id="ARBA00023204"/>
    </source>
</evidence>
<dbReference type="GO" id="GO:0006281">
    <property type="term" value="P:DNA repair"/>
    <property type="evidence" value="ECO:0007669"/>
    <property type="project" value="UniProtKB-UniRule"/>
</dbReference>
<feature type="region of interest" description="Disordered" evidence="8">
    <location>
        <begin position="146"/>
        <end position="173"/>
    </location>
</feature>
<dbReference type="PANTHER" id="PTHR16140:SF0">
    <property type="entry name" value="NON-STRUCTURAL MAINTENANCE OF CHROMOSOMES ELEMENT 4"/>
    <property type="match status" value="1"/>
</dbReference>
<keyword evidence="11" id="KW-1185">Reference proteome</keyword>
<dbReference type="GO" id="GO:0005634">
    <property type="term" value="C:nucleus"/>
    <property type="evidence" value="ECO:0007669"/>
    <property type="project" value="UniProtKB-SubCell"/>
</dbReference>
<evidence type="ECO:0000256" key="6">
    <source>
        <dbReference type="ARBA" id="ARBA00023242"/>
    </source>
</evidence>
<dbReference type="STRING" id="30019.A0A0M3QTQ2"/>
<comment type="subcellular location">
    <subcellularLocation>
        <location evidence="1 7">Nucleus</location>
    </subcellularLocation>
</comment>
<keyword evidence="3 7" id="KW-0227">DNA damage</keyword>
<dbReference type="GO" id="GO:0006310">
    <property type="term" value="P:DNA recombination"/>
    <property type="evidence" value="ECO:0007669"/>
    <property type="project" value="UniProtKB-UniRule"/>
</dbReference>
<dbReference type="AlphaFoldDB" id="A0A0M3QTQ2"/>
<dbReference type="EMBL" id="CP012523">
    <property type="protein sequence ID" value="ALC39279.1"/>
    <property type="molecule type" value="Genomic_DNA"/>
</dbReference>
<feature type="domain" description="Non-structural maintenance of chromosome element 4 C-terminal" evidence="9">
    <location>
        <begin position="198"/>
        <end position="268"/>
    </location>
</feature>
<dbReference type="Pfam" id="PF08743">
    <property type="entry name" value="Nse4_C"/>
    <property type="match status" value="1"/>
</dbReference>
<comment type="function">
    <text evidence="7">Component of the SMC5-SMC6 complex, that promotes sister chromatid alignment after DNA damage and facilitates double-stranded DNA breaks (DSBs) repair via homologous recombination between sister chromatids.</text>
</comment>
<gene>
    <name evidence="10" type="ORF">Dbus_chr2Lg1364</name>
</gene>
<protein>
    <recommendedName>
        <fullName evidence="7">Non-structural maintenance of chromosomes element 4</fullName>
    </recommendedName>
</protein>
<sequence>MESSQAVEQAQENERIIELQDLIEQNINIDHHIESSSFGESLTAIQGLMDKANEIVSGYEDRRTNPTELVLDTELLRRNHKVVAKAIQYNTNITDKMFCTAIKNIVFNDSAEDWDVLCALACPHGTAHFTNASMLPFIDVKPKQHVQRQRTTRTAANQAEEKRPTQSDNLERKDEGAAAVNHAMRQIKEICRANNNQPIPYYKLIINPKNFMDTVQNALLISFLVKEQLLHLDNADDGLPQISIVSSAIESNTESQQAICGLDMKLCEVNLKH</sequence>
<dbReference type="GO" id="GO:0030915">
    <property type="term" value="C:Smc5-Smc6 complex"/>
    <property type="evidence" value="ECO:0007669"/>
    <property type="project" value="UniProtKB-UniRule"/>
</dbReference>
<evidence type="ECO:0000256" key="3">
    <source>
        <dbReference type="ARBA" id="ARBA00022763"/>
    </source>
</evidence>
<keyword evidence="6 7" id="KW-0539">Nucleus</keyword>
<comment type="subunit">
    <text evidence="7">Component of the SMC5-SMC6 complex.</text>
</comment>
<dbReference type="OrthoDB" id="361242at2759"/>
<keyword evidence="5 7" id="KW-0234">DNA repair</keyword>
<organism evidence="10 11">
    <name type="scientific">Drosophila busckii</name>
    <name type="common">Fruit fly</name>
    <dbReference type="NCBI Taxonomy" id="30019"/>
    <lineage>
        <taxon>Eukaryota</taxon>
        <taxon>Metazoa</taxon>
        <taxon>Ecdysozoa</taxon>
        <taxon>Arthropoda</taxon>
        <taxon>Hexapoda</taxon>
        <taxon>Insecta</taxon>
        <taxon>Pterygota</taxon>
        <taxon>Neoptera</taxon>
        <taxon>Endopterygota</taxon>
        <taxon>Diptera</taxon>
        <taxon>Brachycera</taxon>
        <taxon>Muscomorpha</taxon>
        <taxon>Ephydroidea</taxon>
        <taxon>Drosophilidae</taxon>
        <taxon>Drosophila</taxon>
    </lineage>
</organism>
<feature type="compositionally biased region" description="Basic and acidic residues" evidence="8">
    <location>
        <begin position="159"/>
        <end position="173"/>
    </location>
</feature>
<evidence type="ECO:0000256" key="1">
    <source>
        <dbReference type="ARBA" id="ARBA00004123"/>
    </source>
</evidence>
<proteinExistence type="inferred from homology"/>
<dbReference type="PANTHER" id="PTHR16140">
    <property type="entry name" value="NON-STRUCTURAL MAINTENANCE OF CHROMOSOMES ELEMENT 4"/>
    <property type="match status" value="1"/>
</dbReference>
<name>A0A0M3QTQ2_DROBS</name>
<evidence type="ECO:0000313" key="10">
    <source>
        <dbReference type="EMBL" id="ALC39279.1"/>
    </source>
</evidence>
<comment type="similarity">
    <text evidence="2 7">Belongs to the NSE4 family.</text>
</comment>
<evidence type="ECO:0000256" key="7">
    <source>
        <dbReference type="RuleBase" id="RU365071"/>
    </source>
</evidence>